<feature type="transmembrane region" description="Helical" evidence="6">
    <location>
        <begin position="187"/>
        <end position="212"/>
    </location>
</feature>
<dbReference type="PANTHER" id="PTHR21716">
    <property type="entry name" value="TRANSMEMBRANE PROTEIN"/>
    <property type="match status" value="1"/>
</dbReference>
<feature type="transmembrane region" description="Helical" evidence="6">
    <location>
        <begin position="64"/>
        <end position="83"/>
    </location>
</feature>
<keyword evidence="3 6" id="KW-0812">Transmembrane</keyword>
<evidence type="ECO:0000256" key="1">
    <source>
        <dbReference type="ARBA" id="ARBA00004141"/>
    </source>
</evidence>
<evidence type="ECO:0000313" key="8">
    <source>
        <dbReference type="Proteomes" id="UP000321089"/>
    </source>
</evidence>
<accession>A0A512TH34</accession>
<feature type="transmembrane region" description="Helical" evidence="6">
    <location>
        <begin position="252"/>
        <end position="268"/>
    </location>
</feature>
<feature type="transmembrane region" description="Helical" evidence="6">
    <location>
        <begin position="288"/>
        <end position="313"/>
    </location>
</feature>
<feature type="transmembrane region" description="Helical" evidence="6">
    <location>
        <begin position="144"/>
        <end position="160"/>
    </location>
</feature>
<dbReference type="AlphaFoldDB" id="A0A512TH34"/>
<keyword evidence="4 6" id="KW-1133">Transmembrane helix</keyword>
<dbReference type="Proteomes" id="UP000321089">
    <property type="component" value="Unassembled WGS sequence"/>
</dbReference>
<protein>
    <submittedName>
        <fullName evidence="7">AI-2E family transporter</fullName>
    </submittedName>
</protein>
<gene>
    <name evidence="7" type="ORF">CBU02nite_00630</name>
</gene>
<evidence type="ECO:0000256" key="6">
    <source>
        <dbReference type="SAM" id="Phobius"/>
    </source>
</evidence>
<name>A0A512TH34_CLOBU</name>
<reference evidence="7 8" key="1">
    <citation type="submission" date="2019-07" db="EMBL/GenBank/DDBJ databases">
        <title>Whole genome shotgun sequence of Clostridium butyricum NBRC 3858.</title>
        <authorList>
            <person name="Hosoyama A."/>
            <person name="Uohara A."/>
            <person name="Ohji S."/>
            <person name="Ichikawa N."/>
        </authorList>
    </citation>
    <scope>NUCLEOTIDE SEQUENCE [LARGE SCALE GENOMIC DNA]</scope>
    <source>
        <strain evidence="7 8">NBRC 3858</strain>
    </source>
</reference>
<sequence length="323" mass="36705">MRIILESYKKIFSLILSLVFTVIVTFLIKYYFKPFMVILIMSIICMPVYKFIIKLKVPEKLAGAVTLITVNVLLVLIIVYMGGEIYSILRKVYSSNIEIINNIIQNISSAVNIDLNNLKIGKSVFSIINDTKLRQSAVSTGESILAYFIANICTFFILVDKKSMIDVIYRLFPEEIIKKFRRQKNNFVNMISIQGVLILISTIEIIFGFFILRIPKSLMLGLVCGLLDVLPYVGTIIVFIPIIIYNIIMKNYLVSFGLICLYILVQIVREILEAKFIGNKLDIHPLVIFISIYIGAKVFGILGILVGPMYSIIAKEIIYGEIK</sequence>
<proteinExistence type="inferred from homology"/>
<organism evidence="7 8">
    <name type="scientific">Clostridium butyricum</name>
    <dbReference type="NCBI Taxonomy" id="1492"/>
    <lineage>
        <taxon>Bacteria</taxon>
        <taxon>Bacillati</taxon>
        <taxon>Bacillota</taxon>
        <taxon>Clostridia</taxon>
        <taxon>Eubacteriales</taxon>
        <taxon>Clostridiaceae</taxon>
        <taxon>Clostridium</taxon>
    </lineage>
</organism>
<feature type="transmembrane region" description="Helical" evidence="6">
    <location>
        <begin position="12"/>
        <end position="28"/>
    </location>
</feature>
<feature type="transmembrane region" description="Helical" evidence="6">
    <location>
        <begin position="218"/>
        <end position="245"/>
    </location>
</feature>
<keyword evidence="5 6" id="KW-0472">Membrane</keyword>
<dbReference type="EMBL" id="BKBC01000001">
    <property type="protein sequence ID" value="GEQ19557.1"/>
    <property type="molecule type" value="Genomic_DNA"/>
</dbReference>
<dbReference type="GO" id="GO:0016020">
    <property type="term" value="C:membrane"/>
    <property type="evidence" value="ECO:0007669"/>
    <property type="project" value="UniProtKB-SubCell"/>
</dbReference>
<dbReference type="RefSeq" id="WP_146867780.1">
    <property type="nucleotide sequence ID" value="NZ_BKBC01000001.1"/>
</dbReference>
<evidence type="ECO:0000256" key="5">
    <source>
        <dbReference type="ARBA" id="ARBA00023136"/>
    </source>
</evidence>
<dbReference type="InterPro" id="IPR002549">
    <property type="entry name" value="AI-2E-like"/>
</dbReference>
<evidence type="ECO:0000256" key="4">
    <source>
        <dbReference type="ARBA" id="ARBA00022989"/>
    </source>
</evidence>
<dbReference type="PANTHER" id="PTHR21716:SF68">
    <property type="entry name" value="TRANSPORT PROTEIN YTVI-RELATED"/>
    <property type="match status" value="1"/>
</dbReference>
<evidence type="ECO:0000256" key="2">
    <source>
        <dbReference type="ARBA" id="ARBA00009773"/>
    </source>
</evidence>
<feature type="transmembrane region" description="Helical" evidence="6">
    <location>
        <begin position="34"/>
        <end position="52"/>
    </location>
</feature>
<dbReference type="Pfam" id="PF01594">
    <property type="entry name" value="AI-2E_transport"/>
    <property type="match status" value="1"/>
</dbReference>
<evidence type="ECO:0000256" key="3">
    <source>
        <dbReference type="ARBA" id="ARBA00022692"/>
    </source>
</evidence>
<dbReference type="GO" id="GO:0055085">
    <property type="term" value="P:transmembrane transport"/>
    <property type="evidence" value="ECO:0007669"/>
    <property type="project" value="TreeGrafter"/>
</dbReference>
<comment type="similarity">
    <text evidence="2">Belongs to the autoinducer-2 exporter (AI-2E) (TC 2.A.86) family.</text>
</comment>
<comment type="caution">
    <text evidence="7">The sequence shown here is derived from an EMBL/GenBank/DDBJ whole genome shotgun (WGS) entry which is preliminary data.</text>
</comment>
<evidence type="ECO:0000313" key="7">
    <source>
        <dbReference type="EMBL" id="GEQ19557.1"/>
    </source>
</evidence>
<comment type="subcellular location">
    <subcellularLocation>
        <location evidence="1">Membrane</location>
        <topology evidence="1">Multi-pass membrane protein</topology>
    </subcellularLocation>
</comment>